<proteinExistence type="predicted"/>
<dbReference type="Pfam" id="PF20431">
    <property type="entry name" value="E_motif"/>
    <property type="match status" value="1"/>
</dbReference>
<gene>
    <name evidence="4" type="primary">LOC115749218</name>
</gene>
<feature type="repeat" description="PPR" evidence="2">
    <location>
        <begin position="194"/>
        <end position="228"/>
    </location>
</feature>
<dbReference type="Pfam" id="PF13041">
    <property type="entry name" value="PPR_2"/>
    <property type="match status" value="2"/>
</dbReference>
<evidence type="ECO:0000313" key="4">
    <source>
        <dbReference type="RefSeq" id="XP_030541807.2"/>
    </source>
</evidence>
<name>A0A8B8Q651_9MYRT</name>
<sequence>MISFHHLLRGLSKFNSRRRLSTSCALGHSTHFGDASSVSYLHAQSRWQPDSPSSTQAHAKMVAALLTECGHKQGLSQIHAHVIRSGLLDANPVAFHWNNIIRAYTRLDAPRKALLVYAFMARAGVSPDSYTLPIVLKALCQSFDFEAGRQIHGVAVKHGLECNEFCESGFISLYSKAGDFGDARKVFDENADRKLGSWNAMIAGLAQGGRSTEAVDLFIEMRRSGFVLDDVTLVSVTSACGSIGDLDLALQLHKYVFQAKNSEKGDILMFNSLIDLYGKCGRMDLAYKVFLEMEGRNVSSWTSIIVGYAMHGLVSDALECFRCMREAGVTPNFVTFVGVLGACVHGGMVQEGKCYFDMMQKFYGIRPRLQHYGCMVDLFGRAGMLDEAKEMVEGMPMKANSIIYGCLLGACEKHENVEIGEWVAKHLQELEPWNDGVYVVLSNIYGSKGMWKEVEEMRVVMKQRRLPKLPGYSLGTNSE</sequence>
<dbReference type="Pfam" id="PF01535">
    <property type="entry name" value="PPR"/>
    <property type="match status" value="3"/>
</dbReference>
<evidence type="ECO:0000313" key="3">
    <source>
        <dbReference type="Proteomes" id="UP000827889"/>
    </source>
</evidence>
<dbReference type="Proteomes" id="UP000827889">
    <property type="component" value="Chromosome 4"/>
</dbReference>
<feature type="repeat" description="PPR" evidence="2">
    <location>
        <begin position="266"/>
        <end position="296"/>
    </location>
</feature>
<dbReference type="InterPro" id="IPR011990">
    <property type="entry name" value="TPR-like_helical_dom_sf"/>
</dbReference>
<reference evidence="4" key="1">
    <citation type="submission" date="2025-08" db="UniProtKB">
        <authorList>
            <consortium name="RefSeq"/>
        </authorList>
    </citation>
    <scope>IDENTIFICATION</scope>
    <source>
        <tissue evidence="4">Leaf</tissue>
    </source>
</reference>
<dbReference type="GO" id="GO:0003723">
    <property type="term" value="F:RNA binding"/>
    <property type="evidence" value="ECO:0007669"/>
    <property type="project" value="InterPro"/>
</dbReference>
<dbReference type="PANTHER" id="PTHR47926:SF491">
    <property type="entry name" value="(WILD MALAYSIAN BANANA) HYPOTHETICAL PROTEIN"/>
    <property type="match status" value="1"/>
</dbReference>
<dbReference type="NCBIfam" id="TIGR00756">
    <property type="entry name" value="PPR"/>
    <property type="match status" value="4"/>
</dbReference>
<dbReference type="GO" id="GO:0009451">
    <property type="term" value="P:RNA modification"/>
    <property type="evidence" value="ECO:0007669"/>
    <property type="project" value="InterPro"/>
</dbReference>
<dbReference type="InterPro" id="IPR046848">
    <property type="entry name" value="E_motif"/>
</dbReference>
<keyword evidence="3" id="KW-1185">Reference proteome</keyword>
<dbReference type="KEGG" id="rarg:115749218"/>
<evidence type="ECO:0000256" key="2">
    <source>
        <dbReference type="PROSITE-ProRule" id="PRU00708"/>
    </source>
</evidence>
<organism evidence="3 4">
    <name type="scientific">Rhodamnia argentea</name>
    <dbReference type="NCBI Taxonomy" id="178133"/>
    <lineage>
        <taxon>Eukaryota</taxon>
        <taxon>Viridiplantae</taxon>
        <taxon>Streptophyta</taxon>
        <taxon>Embryophyta</taxon>
        <taxon>Tracheophyta</taxon>
        <taxon>Spermatophyta</taxon>
        <taxon>Magnoliopsida</taxon>
        <taxon>eudicotyledons</taxon>
        <taxon>Gunneridae</taxon>
        <taxon>Pentapetalae</taxon>
        <taxon>rosids</taxon>
        <taxon>malvids</taxon>
        <taxon>Myrtales</taxon>
        <taxon>Myrtaceae</taxon>
        <taxon>Myrtoideae</taxon>
        <taxon>Myrteae</taxon>
        <taxon>Australasian group</taxon>
        <taxon>Rhodamnia</taxon>
    </lineage>
</organism>
<dbReference type="InterPro" id="IPR046960">
    <property type="entry name" value="PPR_At4g14850-like_plant"/>
</dbReference>
<dbReference type="AlphaFoldDB" id="A0A8B8Q651"/>
<dbReference type="GeneID" id="115749218"/>
<dbReference type="RefSeq" id="XP_030541807.2">
    <property type="nucleotide sequence ID" value="XM_030685947.2"/>
</dbReference>
<evidence type="ECO:0000256" key="1">
    <source>
        <dbReference type="ARBA" id="ARBA00022737"/>
    </source>
</evidence>
<dbReference type="Gene3D" id="1.25.40.10">
    <property type="entry name" value="Tetratricopeptide repeat domain"/>
    <property type="match status" value="3"/>
</dbReference>
<dbReference type="PROSITE" id="PS51375">
    <property type="entry name" value="PPR"/>
    <property type="match status" value="4"/>
</dbReference>
<feature type="repeat" description="PPR" evidence="2">
    <location>
        <begin position="297"/>
        <end position="331"/>
    </location>
</feature>
<dbReference type="InterPro" id="IPR002885">
    <property type="entry name" value="PPR_rpt"/>
</dbReference>
<dbReference type="PANTHER" id="PTHR47926">
    <property type="entry name" value="PENTATRICOPEPTIDE REPEAT-CONTAINING PROTEIN"/>
    <property type="match status" value="1"/>
</dbReference>
<keyword evidence="1" id="KW-0677">Repeat</keyword>
<feature type="repeat" description="PPR" evidence="2">
    <location>
        <begin position="93"/>
        <end position="127"/>
    </location>
</feature>
<protein>
    <submittedName>
        <fullName evidence="4">Pentatricopeptide repeat-containing protein At1g77170, mitochondrial</fullName>
    </submittedName>
</protein>
<accession>A0A8B8Q651</accession>